<keyword evidence="3" id="KW-1185">Reference proteome</keyword>
<dbReference type="SUPFAM" id="SSF89447">
    <property type="entry name" value="AbrB/MazE/MraZ-like"/>
    <property type="match status" value="1"/>
</dbReference>
<sequence>MRLKVKKRGNSLSVIIPKELAAGLNVDDGDSLYLTKTPRGYELSAYDPEFAEEMEAAQKVMSRYRNALIELAK</sequence>
<dbReference type="InterPro" id="IPR037914">
    <property type="entry name" value="SpoVT-AbrB_sf"/>
</dbReference>
<dbReference type="Pfam" id="PF04014">
    <property type="entry name" value="MazE_antitoxin"/>
    <property type="match status" value="1"/>
</dbReference>
<dbReference type="InterPro" id="IPR007159">
    <property type="entry name" value="SpoVT-AbrB_dom"/>
</dbReference>
<dbReference type="Gene3D" id="2.10.260.10">
    <property type="match status" value="1"/>
</dbReference>
<dbReference type="OrthoDB" id="582905at2"/>
<dbReference type="Proteomes" id="UP000248857">
    <property type="component" value="Unassembled WGS sequence"/>
</dbReference>
<dbReference type="InterPro" id="IPR013432">
    <property type="entry name" value="Doc_partner"/>
</dbReference>
<dbReference type="EMBL" id="PQWO01000001">
    <property type="protein sequence ID" value="PZD75515.1"/>
    <property type="molecule type" value="Genomic_DNA"/>
</dbReference>
<name>A0A2W1JZA5_9CYAN</name>
<reference evidence="2 3" key="1">
    <citation type="journal article" date="2018" name="Sci. Rep.">
        <title>A novel species of the marine cyanobacterium Acaryochloris with a unique pigment content and lifestyle.</title>
        <authorList>
            <person name="Partensky F."/>
            <person name="Six C."/>
            <person name="Ratin M."/>
            <person name="Garczarek L."/>
            <person name="Vaulot D."/>
            <person name="Probert I."/>
            <person name="Calteau A."/>
            <person name="Gourvil P."/>
            <person name="Marie D."/>
            <person name="Grebert T."/>
            <person name="Bouchier C."/>
            <person name="Le Panse S."/>
            <person name="Gachenot M."/>
            <person name="Rodriguez F."/>
            <person name="Garrido J.L."/>
        </authorList>
    </citation>
    <scope>NUCLEOTIDE SEQUENCE [LARGE SCALE GENOMIC DNA]</scope>
    <source>
        <strain evidence="2 3">RCC1774</strain>
    </source>
</reference>
<evidence type="ECO:0000259" key="1">
    <source>
        <dbReference type="Pfam" id="PF04014"/>
    </source>
</evidence>
<gene>
    <name evidence="2" type="ORF">C1752_00191</name>
</gene>
<comment type="caution">
    <text evidence="2">The sequence shown here is derived from an EMBL/GenBank/DDBJ whole genome shotgun (WGS) entry which is preliminary data.</text>
</comment>
<evidence type="ECO:0000313" key="2">
    <source>
        <dbReference type="EMBL" id="PZD75515.1"/>
    </source>
</evidence>
<organism evidence="2 3">
    <name type="scientific">Acaryochloris thomasi RCC1774</name>
    <dbReference type="NCBI Taxonomy" id="1764569"/>
    <lineage>
        <taxon>Bacteria</taxon>
        <taxon>Bacillati</taxon>
        <taxon>Cyanobacteriota</taxon>
        <taxon>Cyanophyceae</taxon>
        <taxon>Acaryochloridales</taxon>
        <taxon>Acaryochloridaceae</taxon>
        <taxon>Acaryochloris</taxon>
        <taxon>Acaryochloris thomasi</taxon>
    </lineage>
</organism>
<dbReference type="NCBIfam" id="TIGR02609">
    <property type="entry name" value="doc_partner"/>
    <property type="match status" value="1"/>
</dbReference>
<feature type="domain" description="SpoVT-AbrB" evidence="1">
    <location>
        <begin position="6"/>
        <end position="38"/>
    </location>
</feature>
<dbReference type="AlphaFoldDB" id="A0A2W1JZA5"/>
<protein>
    <recommendedName>
        <fullName evidence="1">SpoVT-AbrB domain-containing protein</fullName>
    </recommendedName>
</protein>
<dbReference type="RefSeq" id="WP_110984178.1">
    <property type="nucleotide sequence ID" value="NZ_CAWNWM010000001.1"/>
</dbReference>
<evidence type="ECO:0000313" key="3">
    <source>
        <dbReference type="Proteomes" id="UP000248857"/>
    </source>
</evidence>
<accession>A0A2W1JZA5</accession>
<proteinExistence type="predicted"/>
<dbReference type="GO" id="GO:0003677">
    <property type="term" value="F:DNA binding"/>
    <property type="evidence" value="ECO:0007669"/>
    <property type="project" value="InterPro"/>
</dbReference>